<dbReference type="Pfam" id="PF01420">
    <property type="entry name" value="Methylase_S"/>
    <property type="match status" value="2"/>
</dbReference>
<dbReference type="InterPro" id="IPR051212">
    <property type="entry name" value="Type-I_RE_S_subunit"/>
</dbReference>
<sequence length="521" mass="59911">MTASELKKSVLQMAVEGKLTEQSKEDEPVEDLLKRIKEEKDSLIKEGKIKKEKTISEIYKKDGSYYERVSDGKNILKDACIDEELPFEIPDTWTWVKINSISKSITAGGDKPNNYSEFKTEKFTIPILSNGKENDGIFGYTDIPKIIEPSITISGRGTIGFSCVRRYPYFPIVRLISIIPFNIINLDFIKIVFDVLIEKGVGTSVKQLTVPMLIDKLIPLPPIEEQKRIVEKINLLMPLINEYDELEKSITKLNKEFPDNIKKSILQYAIEGKLTEQSEKDEPVEELLKRIKEDREKLIKEGKIKKDKTTSEIYKKDGSYYERVFEGDNIVKDVCIDDELPFEIPDSWIWVRLGEICTIINGFTPLRSNNKFWDNPTIPWFTVEDIHNQGRRIYKTLQAINESALSKNSNRILPVKTVLLCCTSATVGQYAITEIPLTTNQQFNGLVINEYWKKYCTPEFIFTIAPTFKSYLLQVAGKTTFNFISVKKLSELLIPLPPIEEQKRIVDKINRVNEVINTIKI</sequence>
<organism evidence="5 6">
    <name type="scientific">Brachyspira suanatina</name>
    <dbReference type="NCBI Taxonomy" id="381802"/>
    <lineage>
        <taxon>Bacteria</taxon>
        <taxon>Pseudomonadati</taxon>
        <taxon>Spirochaetota</taxon>
        <taxon>Spirochaetia</taxon>
        <taxon>Brachyspirales</taxon>
        <taxon>Brachyspiraceae</taxon>
        <taxon>Brachyspira</taxon>
    </lineage>
</organism>
<evidence type="ECO:0000313" key="5">
    <source>
        <dbReference type="EMBL" id="CRF33353.1"/>
    </source>
</evidence>
<dbReference type="PANTHER" id="PTHR43140">
    <property type="entry name" value="TYPE-1 RESTRICTION ENZYME ECOKI SPECIFICITY PROTEIN"/>
    <property type="match status" value="1"/>
</dbReference>
<evidence type="ECO:0000259" key="4">
    <source>
        <dbReference type="Pfam" id="PF01420"/>
    </source>
</evidence>
<dbReference type="GO" id="GO:0003677">
    <property type="term" value="F:DNA binding"/>
    <property type="evidence" value="ECO:0007669"/>
    <property type="project" value="UniProtKB-KW"/>
</dbReference>
<dbReference type="OrthoDB" id="9811611at2"/>
<gene>
    <name evidence="5" type="ORF">BRSU_1393</name>
</gene>
<evidence type="ECO:0000256" key="3">
    <source>
        <dbReference type="ARBA" id="ARBA00023125"/>
    </source>
</evidence>
<dbReference type="AlphaFoldDB" id="A0A0G4K6S6"/>
<dbReference type="RefSeq" id="WP_048594565.1">
    <property type="nucleotide sequence ID" value="NZ_CVLB01000001.1"/>
</dbReference>
<dbReference type="InterPro" id="IPR044946">
    <property type="entry name" value="Restrct_endonuc_typeI_TRD_sf"/>
</dbReference>
<dbReference type="Gene3D" id="3.90.220.20">
    <property type="entry name" value="DNA methylase specificity domains"/>
    <property type="match status" value="2"/>
</dbReference>
<keyword evidence="2" id="KW-0680">Restriction system</keyword>
<keyword evidence="3" id="KW-0238">DNA-binding</keyword>
<reference evidence="6" key="1">
    <citation type="submission" date="2015-04" db="EMBL/GenBank/DDBJ databases">
        <authorList>
            <person name="Mushtaq Mamoona"/>
        </authorList>
    </citation>
    <scope>NUCLEOTIDE SEQUENCE [LARGE SCALE GENOMIC DNA]</scope>
    <source>
        <strain evidence="6">AN4859/03</strain>
    </source>
</reference>
<dbReference type="Proteomes" id="UP000043763">
    <property type="component" value="Unassembled WGS sequence"/>
</dbReference>
<dbReference type="PANTHER" id="PTHR43140:SF1">
    <property type="entry name" value="TYPE I RESTRICTION ENZYME ECOKI SPECIFICITY SUBUNIT"/>
    <property type="match status" value="1"/>
</dbReference>
<accession>A0A0G4K6S6</accession>
<dbReference type="EMBL" id="CVLB01000001">
    <property type="protein sequence ID" value="CRF33353.1"/>
    <property type="molecule type" value="Genomic_DNA"/>
</dbReference>
<protein>
    <recommendedName>
        <fullName evidence="4">Type I restriction modification DNA specificity domain-containing protein</fullName>
    </recommendedName>
</protein>
<dbReference type="InterPro" id="IPR000055">
    <property type="entry name" value="Restrct_endonuc_typeI_TRD"/>
</dbReference>
<evidence type="ECO:0000256" key="1">
    <source>
        <dbReference type="ARBA" id="ARBA00010923"/>
    </source>
</evidence>
<evidence type="ECO:0000313" key="6">
    <source>
        <dbReference type="Proteomes" id="UP000043763"/>
    </source>
</evidence>
<keyword evidence="6" id="KW-1185">Reference proteome</keyword>
<name>A0A0G4K6S6_9SPIR</name>
<feature type="domain" description="Type I restriction modification DNA specificity" evidence="4">
    <location>
        <begin position="345"/>
        <end position="514"/>
    </location>
</feature>
<dbReference type="SUPFAM" id="SSF116734">
    <property type="entry name" value="DNA methylase specificity domain"/>
    <property type="match status" value="2"/>
</dbReference>
<proteinExistence type="inferred from homology"/>
<feature type="domain" description="Type I restriction modification DNA specificity" evidence="4">
    <location>
        <begin position="90"/>
        <end position="234"/>
    </location>
</feature>
<dbReference type="GO" id="GO:0009307">
    <property type="term" value="P:DNA restriction-modification system"/>
    <property type="evidence" value="ECO:0007669"/>
    <property type="project" value="UniProtKB-KW"/>
</dbReference>
<evidence type="ECO:0000256" key="2">
    <source>
        <dbReference type="ARBA" id="ARBA00022747"/>
    </source>
</evidence>
<comment type="similarity">
    <text evidence="1">Belongs to the type-I restriction system S methylase family.</text>
</comment>